<dbReference type="GO" id="GO:0003735">
    <property type="term" value="F:structural constituent of ribosome"/>
    <property type="evidence" value="ECO:0007669"/>
    <property type="project" value="UniProtKB-UniRule"/>
</dbReference>
<dbReference type="PRINTS" id="PR00973">
    <property type="entry name" value="RIBOSOMALS17"/>
</dbReference>
<keyword evidence="3 6" id="KW-0694">RNA-binding</keyword>
<gene>
    <name evidence="6" type="primary">rpsQ</name>
    <name evidence="8" type="ORF">SAMN05660831_00800</name>
</gene>
<proteinExistence type="inferred from homology"/>
<comment type="function">
    <text evidence="6">One of the primary rRNA binding proteins, it binds specifically to the 5'-end of 16S ribosomal RNA.</text>
</comment>
<evidence type="ECO:0000313" key="9">
    <source>
        <dbReference type="Proteomes" id="UP000198611"/>
    </source>
</evidence>
<evidence type="ECO:0000256" key="5">
    <source>
        <dbReference type="ARBA" id="ARBA00023274"/>
    </source>
</evidence>
<dbReference type="NCBIfam" id="NF004123">
    <property type="entry name" value="PRK05610.1"/>
    <property type="match status" value="1"/>
</dbReference>
<feature type="compositionally biased region" description="Basic and acidic residues" evidence="7">
    <location>
        <begin position="47"/>
        <end position="68"/>
    </location>
</feature>
<keyword evidence="9" id="KW-1185">Reference proteome</keyword>
<dbReference type="NCBIfam" id="TIGR03635">
    <property type="entry name" value="uS17_bact"/>
    <property type="match status" value="1"/>
</dbReference>
<comment type="similarity">
    <text evidence="1 6">Belongs to the universal ribosomal protein uS17 family.</text>
</comment>
<feature type="region of interest" description="Disordered" evidence="7">
    <location>
        <begin position="45"/>
        <end position="85"/>
    </location>
</feature>
<accession>A0A1I1PUL4</accession>
<reference evidence="8 9" key="1">
    <citation type="submission" date="2016-10" db="EMBL/GenBank/DDBJ databases">
        <authorList>
            <person name="de Groot N.N."/>
        </authorList>
    </citation>
    <scope>NUCLEOTIDE SEQUENCE [LARGE SCALE GENOMIC DNA]</scope>
    <source>
        <strain evidence="8 9">HL3</strain>
    </source>
</reference>
<dbReference type="InterPro" id="IPR012340">
    <property type="entry name" value="NA-bd_OB-fold"/>
</dbReference>
<protein>
    <recommendedName>
        <fullName evidence="6">Small ribosomal subunit protein uS17</fullName>
    </recommendedName>
</protein>
<dbReference type="EMBL" id="FOMJ01000002">
    <property type="protein sequence ID" value="SFD13539.1"/>
    <property type="molecule type" value="Genomic_DNA"/>
</dbReference>
<dbReference type="CDD" id="cd00364">
    <property type="entry name" value="Ribosomal_uS17"/>
    <property type="match status" value="1"/>
</dbReference>
<dbReference type="GO" id="GO:0022627">
    <property type="term" value="C:cytosolic small ribosomal subunit"/>
    <property type="evidence" value="ECO:0007669"/>
    <property type="project" value="UniProtKB-UniRule"/>
</dbReference>
<dbReference type="Pfam" id="PF00366">
    <property type="entry name" value="Ribosomal_S17"/>
    <property type="match status" value="1"/>
</dbReference>
<dbReference type="GO" id="GO:0006412">
    <property type="term" value="P:translation"/>
    <property type="evidence" value="ECO:0007669"/>
    <property type="project" value="UniProtKB-UniRule"/>
</dbReference>
<evidence type="ECO:0000256" key="3">
    <source>
        <dbReference type="ARBA" id="ARBA00022884"/>
    </source>
</evidence>
<dbReference type="HAMAP" id="MF_01345_B">
    <property type="entry name" value="Ribosomal_uS17_B"/>
    <property type="match status" value="1"/>
</dbReference>
<evidence type="ECO:0000256" key="4">
    <source>
        <dbReference type="ARBA" id="ARBA00022980"/>
    </source>
</evidence>
<dbReference type="InterPro" id="IPR000266">
    <property type="entry name" value="Ribosomal_uS17"/>
</dbReference>
<dbReference type="STRING" id="1123397.SAMN05660831_00800"/>
<evidence type="ECO:0000256" key="1">
    <source>
        <dbReference type="ARBA" id="ARBA00010254"/>
    </source>
</evidence>
<evidence type="ECO:0000256" key="2">
    <source>
        <dbReference type="ARBA" id="ARBA00022730"/>
    </source>
</evidence>
<keyword evidence="2 6" id="KW-0699">rRNA-binding</keyword>
<dbReference type="InterPro" id="IPR019984">
    <property type="entry name" value="Ribosomal_uS17_bact/chlr"/>
</dbReference>
<dbReference type="OrthoDB" id="9811714at2"/>
<dbReference type="Gene3D" id="2.40.50.140">
    <property type="entry name" value="Nucleic acid-binding proteins"/>
    <property type="match status" value="1"/>
</dbReference>
<dbReference type="PANTHER" id="PTHR10744:SF1">
    <property type="entry name" value="SMALL RIBOSOMAL SUBUNIT PROTEIN US17M"/>
    <property type="match status" value="1"/>
</dbReference>
<dbReference type="AlphaFoldDB" id="A0A1I1PUL4"/>
<evidence type="ECO:0000256" key="6">
    <source>
        <dbReference type="HAMAP-Rule" id="MF_01345"/>
    </source>
</evidence>
<dbReference type="Proteomes" id="UP000198611">
    <property type="component" value="Unassembled WGS sequence"/>
</dbReference>
<evidence type="ECO:0000256" key="7">
    <source>
        <dbReference type="SAM" id="MobiDB-lite"/>
    </source>
</evidence>
<name>A0A1I1PUL4_9GAMM</name>
<evidence type="ECO:0000313" key="8">
    <source>
        <dbReference type="EMBL" id="SFD13539.1"/>
    </source>
</evidence>
<dbReference type="GO" id="GO:0019843">
    <property type="term" value="F:rRNA binding"/>
    <property type="evidence" value="ECO:0007669"/>
    <property type="project" value="UniProtKB-UniRule"/>
</dbReference>
<organism evidence="8 9">
    <name type="scientific">Thiohalospira halophila DSM 15071</name>
    <dbReference type="NCBI Taxonomy" id="1123397"/>
    <lineage>
        <taxon>Bacteria</taxon>
        <taxon>Pseudomonadati</taxon>
        <taxon>Pseudomonadota</taxon>
        <taxon>Gammaproteobacteria</taxon>
        <taxon>Thiohalospirales</taxon>
        <taxon>Thiohalospiraceae</taxon>
        <taxon>Thiohalospira</taxon>
    </lineage>
</organism>
<dbReference type="RefSeq" id="WP_093427476.1">
    <property type="nucleotide sequence ID" value="NZ_FOMJ01000002.1"/>
</dbReference>
<keyword evidence="5 6" id="KW-0687">Ribonucleoprotein</keyword>
<comment type="subunit">
    <text evidence="6">Part of the 30S ribosomal subunit.</text>
</comment>
<sequence>MSEEKQARSVVGRVVSDKADKTVTVLIERRVAHPLYKKFMKRSTKVRAHDENNEGREGDLVRIQEGRPRSKTKSWELTGVVERPD</sequence>
<dbReference type="PANTHER" id="PTHR10744">
    <property type="entry name" value="40S RIBOSOMAL PROTEIN S11 FAMILY MEMBER"/>
    <property type="match status" value="1"/>
</dbReference>
<dbReference type="SUPFAM" id="SSF50249">
    <property type="entry name" value="Nucleic acid-binding proteins"/>
    <property type="match status" value="1"/>
</dbReference>
<keyword evidence="4 6" id="KW-0689">Ribosomal protein</keyword>